<feature type="region of interest" description="Disordered" evidence="1">
    <location>
        <begin position="303"/>
        <end position="323"/>
    </location>
</feature>
<protein>
    <submittedName>
        <fullName evidence="2">RNA polymerase II subunit M</fullName>
    </submittedName>
</protein>
<evidence type="ECO:0000313" key="3">
    <source>
        <dbReference type="Proteomes" id="UP001108240"/>
    </source>
</evidence>
<feature type="compositionally biased region" description="Polar residues" evidence="1">
    <location>
        <begin position="303"/>
        <end position="313"/>
    </location>
</feature>
<proteinExistence type="predicted"/>
<dbReference type="GO" id="GO:0003711">
    <property type="term" value="F:transcription elongation factor activity"/>
    <property type="evidence" value="ECO:0007669"/>
    <property type="project" value="InterPro"/>
</dbReference>
<dbReference type="Ensembl" id="ENSCCRT00000114380.1">
    <property type="protein sequence ID" value="ENSCCRP00000104364.1"/>
    <property type="gene ID" value="ENSCCRG00000004210.2"/>
</dbReference>
<reference evidence="2" key="1">
    <citation type="submission" date="2025-08" db="UniProtKB">
        <authorList>
            <consortium name="Ensembl"/>
        </authorList>
    </citation>
    <scope>IDENTIFICATION</scope>
</reference>
<dbReference type="GO" id="GO:0035556">
    <property type="term" value="P:intracellular signal transduction"/>
    <property type="evidence" value="ECO:0007669"/>
    <property type="project" value="TreeGrafter"/>
</dbReference>
<dbReference type="PRINTS" id="PR02085">
    <property type="entry name" value="POLR2GRINL1"/>
</dbReference>
<evidence type="ECO:0000256" key="1">
    <source>
        <dbReference type="SAM" id="MobiDB-lite"/>
    </source>
</evidence>
<dbReference type="PANTHER" id="PTHR23171:SF4">
    <property type="entry name" value="TUFTELIN"/>
    <property type="match status" value="1"/>
</dbReference>
<dbReference type="GO" id="GO:0006368">
    <property type="term" value="P:transcription elongation by RNA polymerase II"/>
    <property type="evidence" value="ECO:0007669"/>
    <property type="project" value="InterPro"/>
</dbReference>
<name>A0A9J7XAF8_CYPCA</name>
<dbReference type="Gene3D" id="2.130.10.10">
    <property type="entry name" value="YVTN repeat-like/Quinoprotein amine dehydrogenase"/>
    <property type="match status" value="1"/>
</dbReference>
<keyword evidence="3" id="KW-1185">Reference proteome</keyword>
<feature type="compositionally biased region" description="Low complexity" evidence="1">
    <location>
        <begin position="354"/>
        <end position="365"/>
    </location>
</feature>
<dbReference type="Proteomes" id="UP001108240">
    <property type="component" value="Unplaced"/>
</dbReference>
<dbReference type="InterPro" id="IPR051375">
    <property type="entry name" value="Tuftelin_GRINL1A/MYZAP/CCD68"/>
</dbReference>
<evidence type="ECO:0000313" key="2">
    <source>
        <dbReference type="Ensembl" id="ENSCCRP00000104364.1"/>
    </source>
</evidence>
<reference evidence="2" key="2">
    <citation type="submission" date="2025-09" db="UniProtKB">
        <authorList>
            <consortium name="Ensembl"/>
        </authorList>
    </citation>
    <scope>IDENTIFICATION</scope>
</reference>
<dbReference type="AlphaFoldDB" id="A0A9J7XAF8"/>
<dbReference type="GO" id="GO:0007399">
    <property type="term" value="P:nervous system development"/>
    <property type="evidence" value="ECO:0007669"/>
    <property type="project" value="UniProtKB-ARBA"/>
</dbReference>
<organism evidence="2 3">
    <name type="scientific">Cyprinus carpio carpio</name>
    <dbReference type="NCBI Taxonomy" id="630221"/>
    <lineage>
        <taxon>Eukaryota</taxon>
        <taxon>Metazoa</taxon>
        <taxon>Chordata</taxon>
        <taxon>Craniata</taxon>
        <taxon>Vertebrata</taxon>
        <taxon>Euteleostomi</taxon>
        <taxon>Actinopterygii</taxon>
        <taxon>Neopterygii</taxon>
        <taxon>Teleostei</taxon>
        <taxon>Ostariophysi</taxon>
        <taxon>Cypriniformes</taxon>
        <taxon>Cyprinidae</taxon>
        <taxon>Cyprininae</taxon>
        <taxon>Cyprinus</taxon>
    </lineage>
</organism>
<accession>A0A9J7XAF8</accession>
<dbReference type="InterPro" id="IPR036352">
    <property type="entry name" value="Semap_dom_sf"/>
</dbReference>
<dbReference type="SUPFAM" id="SSF101912">
    <property type="entry name" value="Sema domain"/>
    <property type="match status" value="1"/>
</dbReference>
<dbReference type="InterPro" id="IPR026213">
    <property type="entry name" value="GRINL1"/>
</dbReference>
<dbReference type="GO" id="GO:0005634">
    <property type="term" value="C:nucleus"/>
    <property type="evidence" value="ECO:0007669"/>
    <property type="project" value="InterPro"/>
</dbReference>
<feature type="region of interest" description="Disordered" evidence="1">
    <location>
        <begin position="431"/>
        <end position="465"/>
    </location>
</feature>
<sequence>MAIKYKVQWKVSMETTNSIWLLFGTIWIILTGVLQATTASEDDVTARISFKYNAEGRSVREFSVDGVYNYSTLLLSPDENKIYVGARENIFSLSLDNISVTYLQKTVRVYKNVCSRVDRVSVRCLLVVLFFTDLIMSARQGEVGDLGSKSKEQLLEMLSRQEKLLSNKRFIQTLPDKGKKIAGFVEKVHLALGHVEEEERKQASLISLRIEFQSKYQHALAKRSTETHLDSNLDMIIPSHDRNKANVNIDAANIKENGGLLGQEESLSSQPEAAETLEPAGGNSAASLMKELVVAFGQVTLDESNNGSNQDTIKTLLPSKQQKKPHYIEVLEKTEKSVNVRKPRFKPNQLPVKSESSSPSLASGSITPLTAEARRQRDRKHLDDITAAKLSPLHHSPAQLLSLEESADLLQEQTRKHLELQAKQAAQKLADGLSFKTENYNPEGGPLASYREEHDDGAQLSSEED</sequence>
<feature type="region of interest" description="Disordered" evidence="1">
    <location>
        <begin position="339"/>
        <end position="380"/>
    </location>
</feature>
<dbReference type="GeneTree" id="ENSGT00950000183065"/>
<dbReference type="PANTHER" id="PTHR23171">
    <property type="entry name" value="GDOWN1"/>
    <property type="match status" value="1"/>
</dbReference>
<dbReference type="InterPro" id="IPR015943">
    <property type="entry name" value="WD40/YVTN_repeat-like_dom_sf"/>
</dbReference>
<dbReference type="Pfam" id="PF15328">
    <property type="entry name" value="GCOM2"/>
    <property type="match status" value="1"/>
</dbReference>
<dbReference type="OMA" id="GIHYTVY"/>